<dbReference type="Pfam" id="PF01614">
    <property type="entry name" value="IclR_C"/>
    <property type="match status" value="1"/>
</dbReference>
<dbReference type="GO" id="GO:0045892">
    <property type="term" value="P:negative regulation of DNA-templated transcription"/>
    <property type="evidence" value="ECO:0007669"/>
    <property type="project" value="TreeGrafter"/>
</dbReference>
<accession>A0A378THP2</accession>
<evidence type="ECO:0000256" key="3">
    <source>
        <dbReference type="ARBA" id="ARBA00023163"/>
    </source>
</evidence>
<dbReference type="SUPFAM" id="SSF46785">
    <property type="entry name" value="Winged helix' DNA-binding domain"/>
    <property type="match status" value="1"/>
</dbReference>
<dbReference type="PROSITE" id="PS51078">
    <property type="entry name" value="ICLR_ED"/>
    <property type="match status" value="1"/>
</dbReference>
<name>A0A378THP2_9MYCO</name>
<feature type="domain" description="HTH iclR-type" evidence="4">
    <location>
        <begin position="3"/>
        <end position="65"/>
    </location>
</feature>
<dbReference type="InterPro" id="IPR050707">
    <property type="entry name" value="HTH_MetabolicPath_Reg"/>
</dbReference>
<dbReference type="InterPro" id="IPR014757">
    <property type="entry name" value="Tscrpt_reg_IclR_C"/>
</dbReference>
<dbReference type="PROSITE" id="PS51077">
    <property type="entry name" value="HTH_ICLR"/>
    <property type="match status" value="1"/>
</dbReference>
<keyword evidence="3" id="KW-0804">Transcription</keyword>
<reference evidence="6 7" key="1">
    <citation type="submission" date="2018-06" db="EMBL/GenBank/DDBJ databases">
        <authorList>
            <consortium name="Pathogen Informatics"/>
            <person name="Doyle S."/>
        </authorList>
    </citation>
    <scope>NUCLEOTIDE SEQUENCE [LARGE SCALE GENOMIC DNA]</scope>
    <source>
        <strain evidence="6 7">NCTC10821</strain>
    </source>
</reference>
<organism evidence="6 7">
    <name type="scientific">Mycolicibacterium tokaiense</name>
    <dbReference type="NCBI Taxonomy" id="39695"/>
    <lineage>
        <taxon>Bacteria</taxon>
        <taxon>Bacillati</taxon>
        <taxon>Actinomycetota</taxon>
        <taxon>Actinomycetes</taxon>
        <taxon>Mycobacteriales</taxon>
        <taxon>Mycobacteriaceae</taxon>
        <taxon>Mycolicibacterium</taxon>
    </lineage>
</organism>
<dbReference type="GO" id="GO:0003700">
    <property type="term" value="F:DNA-binding transcription factor activity"/>
    <property type="evidence" value="ECO:0007669"/>
    <property type="project" value="TreeGrafter"/>
</dbReference>
<dbReference type="Proteomes" id="UP000254978">
    <property type="component" value="Unassembled WGS sequence"/>
</dbReference>
<proteinExistence type="predicted"/>
<dbReference type="AlphaFoldDB" id="A0A378THP2"/>
<dbReference type="InterPro" id="IPR005471">
    <property type="entry name" value="Tscrpt_reg_IclR_N"/>
</dbReference>
<dbReference type="PANTHER" id="PTHR30136">
    <property type="entry name" value="HELIX-TURN-HELIX TRANSCRIPTIONAL REGULATOR, ICLR FAMILY"/>
    <property type="match status" value="1"/>
</dbReference>
<dbReference type="InterPro" id="IPR036390">
    <property type="entry name" value="WH_DNA-bd_sf"/>
</dbReference>
<evidence type="ECO:0000259" key="4">
    <source>
        <dbReference type="PROSITE" id="PS51077"/>
    </source>
</evidence>
<dbReference type="Pfam" id="PF09339">
    <property type="entry name" value="HTH_IclR"/>
    <property type="match status" value="1"/>
</dbReference>
<dbReference type="InterPro" id="IPR029016">
    <property type="entry name" value="GAF-like_dom_sf"/>
</dbReference>
<evidence type="ECO:0000259" key="5">
    <source>
        <dbReference type="PROSITE" id="PS51078"/>
    </source>
</evidence>
<dbReference type="SUPFAM" id="SSF55781">
    <property type="entry name" value="GAF domain-like"/>
    <property type="match status" value="1"/>
</dbReference>
<dbReference type="Gene3D" id="3.30.450.40">
    <property type="match status" value="1"/>
</dbReference>
<keyword evidence="1" id="KW-0805">Transcription regulation</keyword>
<dbReference type="GO" id="GO:0003677">
    <property type="term" value="F:DNA binding"/>
    <property type="evidence" value="ECO:0007669"/>
    <property type="project" value="UniProtKB-KW"/>
</dbReference>
<feature type="domain" description="IclR-ED" evidence="5">
    <location>
        <begin position="66"/>
        <end position="245"/>
    </location>
</feature>
<dbReference type="Gene3D" id="1.10.10.10">
    <property type="entry name" value="Winged helix-like DNA-binding domain superfamily/Winged helix DNA-binding domain"/>
    <property type="match status" value="1"/>
</dbReference>
<evidence type="ECO:0000256" key="1">
    <source>
        <dbReference type="ARBA" id="ARBA00023015"/>
    </source>
</evidence>
<keyword evidence="7" id="KW-1185">Reference proteome</keyword>
<dbReference type="PANTHER" id="PTHR30136:SF24">
    <property type="entry name" value="HTH-TYPE TRANSCRIPTIONAL REPRESSOR ALLR"/>
    <property type="match status" value="1"/>
</dbReference>
<dbReference type="RefSeq" id="WP_115279528.1">
    <property type="nucleotide sequence ID" value="NZ_AP022600.1"/>
</dbReference>
<evidence type="ECO:0000313" key="6">
    <source>
        <dbReference type="EMBL" id="STZ60322.1"/>
    </source>
</evidence>
<protein>
    <submittedName>
        <fullName evidence="6">IclR family transcriptional regulator</fullName>
    </submittedName>
</protein>
<dbReference type="SMART" id="SM00346">
    <property type="entry name" value="HTH_ICLR"/>
    <property type="match status" value="1"/>
</dbReference>
<dbReference type="InterPro" id="IPR036388">
    <property type="entry name" value="WH-like_DNA-bd_sf"/>
</dbReference>
<evidence type="ECO:0000313" key="7">
    <source>
        <dbReference type="Proteomes" id="UP000254978"/>
    </source>
</evidence>
<dbReference type="EMBL" id="UGQT01000001">
    <property type="protein sequence ID" value="STZ60322.1"/>
    <property type="molecule type" value="Genomic_DNA"/>
</dbReference>
<dbReference type="OrthoDB" id="9807558at2"/>
<evidence type="ECO:0000256" key="2">
    <source>
        <dbReference type="ARBA" id="ARBA00023125"/>
    </source>
</evidence>
<sequence length="245" mass="26149">MATESVVSAFRVLEAVAEAQPVGLSELARTVGLPKSSVQRTLLTLQEVGWLRPTDTTPTRWQLTYRVVAVVGRAGGGESLRDIAIPVMNELQLATTETIHLTAPDGDSLVLVERLDTPHRLRAFLPLGERIALHASATGLAYLSACDHQYVEDYLTGPLTAPTPDTMTDPDQIRSALREIRERGYSMNIGGLSAGISSLGAPIVSSAGPVAALSISGPSSRLVPERFTELGEQVRDAAARISRSL</sequence>
<keyword evidence="2" id="KW-0238">DNA-binding</keyword>
<gene>
    <name evidence="6" type="primary">kdgR_6</name>
    <name evidence="6" type="ORF">NCTC10821_03861</name>
</gene>